<dbReference type="InterPro" id="IPR008780">
    <property type="entry name" value="Plasmodium_Vir"/>
</dbReference>
<organism evidence="2 3">
    <name type="scientific">Plasmodium ovale curtisi</name>
    <dbReference type="NCBI Taxonomy" id="864141"/>
    <lineage>
        <taxon>Eukaryota</taxon>
        <taxon>Sar</taxon>
        <taxon>Alveolata</taxon>
        <taxon>Apicomplexa</taxon>
        <taxon>Aconoidasida</taxon>
        <taxon>Haemosporida</taxon>
        <taxon>Plasmodiidae</taxon>
        <taxon>Plasmodium</taxon>
        <taxon>Plasmodium (Plasmodium)</taxon>
    </lineage>
</organism>
<dbReference type="Pfam" id="PF05795">
    <property type="entry name" value="Plasmodium_Vir"/>
    <property type="match status" value="1"/>
</dbReference>
<reference evidence="3" key="1">
    <citation type="submission" date="2016-05" db="EMBL/GenBank/DDBJ databases">
        <authorList>
            <person name="Naeem Raeece"/>
        </authorList>
    </citation>
    <scope>NUCLEOTIDE SEQUENCE [LARGE SCALE GENOMIC DNA]</scope>
</reference>
<accession>A0A1A8WWZ2</accession>
<evidence type="ECO:0000313" key="2">
    <source>
        <dbReference type="EMBL" id="SBS95880.1"/>
    </source>
</evidence>
<evidence type="ECO:0000313" key="3">
    <source>
        <dbReference type="Proteomes" id="UP000078560"/>
    </source>
</evidence>
<protein>
    <submittedName>
        <fullName evidence="2">PIR Superfamily Protein</fullName>
    </submittedName>
</protein>
<dbReference type="AlphaFoldDB" id="A0A1A8WWZ2"/>
<keyword evidence="1" id="KW-0812">Transmembrane</keyword>
<feature type="transmembrane region" description="Helical" evidence="1">
    <location>
        <begin position="270"/>
        <end position="292"/>
    </location>
</feature>
<dbReference type="Proteomes" id="UP000078560">
    <property type="component" value="Unassembled WGS sequence"/>
</dbReference>
<sequence length="347" mass="40607">MLFSYTVPLKSEVYYNKIDIRFNNKGDDAKCDELKSLLDNQFQNSNFSSFCSRLTGVLNEYNSLQPLDLFKNYRCKYFNLWICDRISNVLNNFKDPKFSDIKEKIQDIWRKSDINEKCSCYFISYIEDYNYTKIKNLYDYALNYHNLQRYFHEGRRTCSAKDKEYIKESLILYRNVKDLCKTKYDTNKLLCEALNDINSVYNNDQLSKLTCNGELLIDETSRGFQQTSESQTSDTQVLVGTVKSQMEDVSPTEMSSFPASTSDGIPQVSYYHKAMTIFFPSVSILFIFFILYRFTPYGSWLSSHILKKRKIPFSLNEEINGELSENAYDPINENVNSSVHHVGYHPS</sequence>
<proteinExistence type="predicted"/>
<keyword evidence="1" id="KW-1133">Transmembrane helix</keyword>
<dbReference type="EMBL" id="FLQU01002195">
    <property type="protein sequence ID" value="SBS95880.1"/>
    <property type="molecule type" value="Genomic_DNA"/>
</dbReference>
<gene>
    <name evidence="2" type="ORF">POVCU2_0099470</name>
</gene>
<name>A0A1A8WWZ2_PLAOA</name>
<evidence type="ECO:0000256" key="1">
    <source>
        <dbReference type="SAM" id="Phobius"/>
    </source>
</evidence>
<keyword evidence="1" id="KW-0472">Membrane</keyword>